<organism evidence="2 3">
    <name type="scientific">Hyalangium rubrum</name>
    <dbReference type="NCBI Taxonomy" id="3103134"/>
    <lineage>
        <taxon>Bacteria</taxon>
        <taxon>Pseudomonadati</taxon>
        <taxon>Myxococcota</taxon>
        <taxon>Myxococcia</taxon>
        <taxon>Myxococcales</taxon>
        <taxon>Cystobacterineae</taxon>
        <taxon>Archangiaceae</taxon>
        <taxon>Hyalangium</taxon>
    </lineage>
</organism>
<evidence type="ECO:0000256" key="1">
    <source>
        <dbReference type="SAM" id="MobiDB-lite"/>
    </source>
</evidence>
<dbReference type="EMBL" id="JAXIVS010000010">
    <property type="protein sequence ID" value="MDY7230297.1"/>
    <property type="molecule type" value="Genomic_DNA"/>
</dbReference>
<feature type="region of interest" description="Disordered" evidence="1">
    <location>
        <begin position="71"/>
        <end position="102"/>
    </location>
</feature>
<evidence type="ECO:0000313" key="3">
    <source>
        <dbReference type="Proteomes" id="UP001291309"/>
    </source>
</evidence>
<evidence type="ECO:0000313" key="2">
    <source>
        <dbReference type="EMBL" id="MDY7230297.1"/>
    </source>
</evidence>
<dbReference type="InterPro" id="IPR018684">
    <property type="entry name" value="DUF2171"/>
</dbReference>
<keyword evidence="3" id="KW-1185">Reference proteome</keyword>
<protein>
    <submittedName>
        <fullName evidence="2">DUF2171 domain-containing protein</fullName>
    </submittedName>
</protein>
<sequence length="102" mass="11206">MINEGEVREGMTVRTSDGRRLGVVAGVGETHFELEKGLVSVPRRDYLVEYRDVASVRGHSVWLEADAQLQLEEDDDGGALPPRRHEGMDGEPVNLEEPAPGP</sequence>
<accession>A0ABU5H9X7</accession>
<comment type="caution">
    <text evidence="2">The sequence shown here is derived from an EMBL/GenBank/DDBJ whole genome shotgun (WGS) entry which is preliminary data.</text>
</comment>
<dbReference type="RefSeq" id="WP_321549017.1">
    <property type="nucleotide sequence ID" value="NZ_JAXIVS010000010.1"/>
</dbReference>
<reference evidence="2 3" key="1">
    <citation type="submission" date="2023-12" db="EMBL/GenBank/DDBJ databases">
        <title>the genome sequence of Hyalangium sp. s54d21.</title>
        <authorList>
            <person name="Zhang X."/>
        </authorList>
    </citation>
    <scope>NUCLEOTIDE SEQUENCE [LARGE SCALE GENOMIC DNA]</scope>
    <source>
        <strain evidence="3">s54d21</strain>
    </source>
</reference>
<dbReference type="Proteomes" id="UP001291309">
    <property type="component" value="Unassembled WGS sequence"/>
</dbReference>
<name>A0ABU5H9X7_9BACT</name>
<proteinExistence type="predicted"/>
<gene>
    <name evidence="2" type="ORF">SYV04_28125</name>
</gene>
<dbReference type="Pfam" id="PF09939">
    <property type="entry name" value="DUF2171"/>
    <property type="match status" value="1"/>
</dbReference>